<dbReference type="AlphaFoldDB" id="A0A179U9Y5"/>
<dbReference type="EMBL" id="GG657448">
    <property type="protein sequence ID" value="OAT03977.1"/>
    <property type="molecule type" value="Genomic_DNA"/>
</dbReference>
<dbReference type="VEuPathDB" id="FungiDB:BDBG_00621"/>
<sequence length="100" mass="10930">MQCEAPTTWEPTQFGARALHESLYNSAEAARSRPALLRRKNTLGQWGEWLCSGGVVANPWLALDAIISTFRRPGGSRYNTIIKGANLATLTAQSSIDPQD</sequence>
<evidence type="ECO:0000313" key="1">
    <source>
        <dbReference type="EMBL" id="OAT03977.1"/>
    </source>
</evidence>
<dbReference type="KEGG" id="bgh:BDBG_00621"/>
<keyword evidence="2" id="KW-1185">Reference proteome</keyword>
<accession>A0A179U9Y5</accession>
<dbReference type="Proteomes" id="UP000002038">
    <property type="component" value="Unassembled WGS sequence"/>
</dbReference>
<protein>
    <submittedName>
        <fullName evidence="1">Uncharacterized protein</fullName>
    </submittedName>
</protein>
<dbReference type="RefSeq" id="XP_002629375.1">
    <property type="nucleotide sequence ID" value="XM_002629329.2"/>
</dbReference>
<name>A0A179U9Y5_BLAGS</name>
<gene>
    <name evidence="1" type="ORF">BDBG_00621</name>
</gene>
<organism evidence="1 2">
    <name type="scientific">Blastomyces gilchristii (strain SLH14081)</name>
    <name type="common">Blastomyces dermatitidis</name>
    <dbReference type="NCBI Taxonomy" id="559298"/>
    <lineage>
        <taxon>Eukaryota</taxon>
        <taxon>Fungi</taxon>
        <taxon>Dikarya</taxon>
        <taxon>Ascomycota</taxon>
        <taxon>Pezizomycotina</taxon>
        <taxon>Eurotiomycetes</taxon>
        <taxon>Eurotiomycetidae</taxon>
        <taxon>Onygenales</taxon>
        <taxon>Ajellomycetaceae</taxon>
        <taxon>Blastomyces</taxon>
    </lineage>
</organism>
<reference evidence="2" key="1">
    <citation type="journal article" date="2015" name="PLoS Genet.">
        <title>The dynamic genome and transcriptome of the human fungal pathogen Blastomyces and close relative Emmonsia.</title>
        <authorList>
            <person name="Munoz J.F."/>
            <person name="Gauthier G.M."/>
            <person name="Desjardins C.A."/>
            <person name="Gallo J.E."/>
            <person name="Holder J."/>
            <person name="Sullivan T.D."/>
            <person name="Marty A.J."/>
            <person name="Carmen J.C."/>
            <person name="Chen Z."/>
            <person name="Ding L."/>
            <person name="Gujja S."/>
            <person name="Magrini V."/>
            <person name="Misas E."/>
            <person name="Mitreva M."/>
            <person name="Priest M."/>
            <person name="Saif S."/>
            <person name="Whiston E.A."/>
            <person name="Young S."/>
            <person name="Zeng Q."/>
            <person name="Goldman W.E."/>
            <person name="Mardis E.R."/>
            <person name="Taylor J.W."/>
            <person name="McEwen J.G."/>
            <person name="Clay O.K."/>
            <person name="Klein B.S."/>
            <person name="Cuomo C.A."/>
        </authorList>
    </citation>
    <scope>NUCLEOTIDE SEQUENCE [LARGE SCALE GENOMIC DNA]</scope>
    <source>
        <strain evidence="2">SLH14081</strain>
    </source>
</reference>
<dbReference type="GeneID" id="8507762"/>
<proteinExistence type="predicted"/>
<evidence type="ECO:0000313" key="2">
    <source>
        <dbReference type="Proteomes" id="UP000002038"/>
    </source>
</evidence>